<evidence type="ECO:0000256" key="6">
    <source>
        <dbReference type="ARBA" id="ARBA00022692"/>
    </source>
</evidence>
<keyword evidence="4" id="KW-0050">Antiport</keyword>
<keyword evidence="8 11" id="KW-1133">Transmembrane helix</keyword>
<comment type="subcellular location">
    <subcellularLocation>
        <location evidence="1">Membrane</location>
        <topology evidence="1">Multi-pass membrane protein</topology>
    </subcellularLocation>
</comment>
<evidence type="ECO:0000256" key="11">
    <source>
        <dbReference type="SAM" id="Phobius"/>
    </source>
</evidence>
<dbReference type="Pfam" id="PF02254">
    <property type="entry name" value="TrkA_N"/>
    <property type="match status" value="1"/>
</dbReference>
<evidence type="ECO:0000256" key="3">
    <source>
        <dbReference type="ARBA" id="ARBA00022448"/>
    </source>
</evidence>
<comment type="caution">
    <text evidence="14">The sequence shown here is derived from an EMBL/GenBank/DDBJ whole genome shotgun (WGS) entry which is preliminary data.</text>
</comment>
<dbReference type="GO" id="GO:0005886">
    <property type="term" value="C:plasma membrane"/>
    <property type="evidence" value="ECO:0007669"/>
    <property type="project" value="TreeGrafter"/>
</dbReference>
<keyword evidence="3" id="KW-0813">Transport</keyword>
<dbReference type="Gene3D" id="3.40.50.720">
    <property type="entry name" value="NAD(P)-binding Rossmann-like Domain"/>
    <property type="match status" value="1"/>
</dbReference>
<dbReference type="InterPro" id="IPR003148">
    <property type="entry name" value="RCK_N"/>
</dbReference>
<feature type="domain" description="RCK C-terminal" evidence="13">
    <location>
        <begin position="570"/>
        <end position="654"/>
    </location>
</feature>
<keyword evidence="6 11" id="KW-0812">Transmembrane</keyword>
<feature type="transmembrane region" description="Helical" evidence="11">
    <location>
        <begin position="355"/>
        <end position="374"/>
    </location>
</feature>
<evidence type="ECO:0000256" key="5">
    <source>
        <dbReference type="ARBA" id="ARBA00022538"/>
    </source>
</evidence>
<dbReference type="SUPFAM" id="SSF116726">
    <property type="entry name" value="TrkA C-terminal domain-like"/>
    <property type="match status" value="1"/>
</dbReference>
<dbReference type="GO" id="GO:0006813">
    <property type="term" value="P:potassium ion transport"/>
    <property type="evidence" value="ECO:0007669"/>
    <property type="project" value="UniProtKB-KW"/>
</dbReference>
<feature type="transmembrane region" description="Helical" evidence="11">
    <location>
        <begin position="294"/>
        <end position="313"/>
    </location>
</feature>
<feature type="domain" description="RCK N-terminal" evidence="12">
    <location>
        <begin position="405"/>
        <end position="522"/>
    </location>
</feature>
<keyword evidence="7" id="KW-0630">Potassium</keyword>
<feature type="transmembrane region" description="Helical" evidence="11">
    <location>
        <begin position="146"/>
        <end position="169"/>
    </location>
</feature>
<feature type="transmembrane region" description="Helical" evidence="11">
    <location>
        <begin position="217"/>
        <end position="250"/>
    </location>
</feature>
<name>A0A244CS06_PSEDV</name>
<comment type="similarity">
    <text evidence="2">Belongs to the monovalent cation:proton antiporter 2 (CPA2) transporter (TC 2.A.37) family.</text>
</comment>
<dbReference type="InterPro" id="IPR004771">
    <property type="entry name" value="K/H_exchanger"/>
</dbReference>
<dbReference type="Pfam" id="PF00999">
    <property type="entry name" value="Na_H_Exchanger"/>
    <property type="match status" value="1"/>
</dbReference>
<dbReference type="Gene3D" id="1.20.1530.20">
    <property type="match status" value="1"/>
</dbReference>
<keyword evidence="10 11" id="KW-0472">Membrane</keyword>
<dbReference type="PANTHER" id="PTHR46157:SF4">
    <property type="entry name" value="K(+) EFFLUX ANTIPORTER 3, CHLOROPLASTIC"/>
    <property type="match status" value="1"/>
</dbReference>
<protein>
    <submittedName>
        <fullName evidence="14">Potassium transporter</fullName>
    </submittedName>
</protein>
<dbReference type="GO" id="GO:0008324">
    <property type="term" value="F:monoatomic cation transmembrane transporter activity"/>
    <property type="evidence" value="ECO:0007669"/>
    <property type="project" value="InterPro"/>
</dbReference>
<evidence type="ECO:0000256" key="4">
    <source>
        <dbReference type="ARBA" id="ARBA00022449"/>
    </source>
</evidence>
<dbReference type="InterPro" id="IPR006153">
    <property type="entry name" value="Cation/H_exchanger_TM"/>
</dbReference>
<dbReference type="EMBL" id="MWPV01000002">
    <property type="protein sequence ID" value="OUL58395.1"/>
    <property type="molecule type" value="Genomic_DNA"/>
</dbReference>
<dbReference type="PROSITE" id="PS51202">
    <property type="entry name" value="RCK_C"/>
    <property type="match status" value="1"/>
</dbReference>
<feature type="transmembrane region" description="Helical" evidence="11">
    <location>
        <begin position="30"/>
        <end position="48"/>
    </location>
</feature>
<accession>A0A244CS06</accession>
<evidence type="ECO:0000256" key="8">
    <source>
        <dbReference type="ARBA" id="ARBA00022989"/>
    </source>
</evidence>
<keyword evidence="5" id="KW-0633">Potassium transport</keyword>
<evidence type="ECO:0000256" key="9">
    <source>
        <dbReference type="ARBA" id="ARBA00023065"/>
    </source>
</evidence>
<proteinExistence type="inferred from homology"/>
<reference evidence="14 15" key="1">
    <citation type="submission" date="2017-02" db="EMBL/GenBank/DDBJ databases">
        <title>Pseudoalteromonas ulvae TC14 Genome.</title>
        <authorList>
            <person name="Molmeret M."/>
        </authorList>
    </citation>
    <scope>NUCLEOTIDE SEQUENCE [LARGE SCALE GENOMIC DNA]</scope>
    <source>
        <strain evidence="14">TC14</strain>
    </source>
</reference>
<dbReference type="PANTHER" id="PTHR46157">
    <property type="entry name" value="K(+) EFFLUX ANTIPORTER 3, CHLOROPLASTIC"/>
    <property type="match status" value="1"/>
</dbReference>
<dbReference type="Proteomes" id="UP000194841">
    <property type="component" value="Unassembled WGS sequence"/>
</dbReference>
<dbReference type="Pfam" id="PF02080">
    <property type="entry name" value="TrkA_C"/>
    <property type="match status" value="1"/>
</dbReference>
<feature type="transmembrane region" description="Helical" evidence="11">
    <location>
        <begin position="175"/>
        <end position="197"/>
    </location>
</feature>
<evidence type="ECO:0000259" key="13">
    <source>
        <dbReference type="PROSITE" id="PS51202"/>
    </source>
</evidence>
<dbReference type="InterPro" id="IPR036721">
    <property type="entry name" value="RCK_C_sf"/>
</dbReference>
<gene>
    <name evidence="14" type="ORF">B1199_08675</name>
</gene>
<dbReference type="GO" id="GO:1902600">
    <property type="term" value="P:proton transmembrane transport"/>
    <property type="evidence" value="ECO:0007669"/>
    <property type="project" value="InterPro"/>
</dbReference>
<dbReference type="SUPFAM" id="SSF51735">
    <property type="entry name" value="NAD(P)-binding Rossmann-fold domains"/>
    <property type="match status" value="1"/>
</dbReference>
<feature type="transmembrane region" description="Helical" evidence="11">
    <location>
        <begin position="85"/>
        <end position="107"/>
    </location>
</feature>
<evidence type="ECO:0000259" key="12">
    <source>
        <dbReference type="PROSITE" id="PS51201"/>
    </source>
</evidence>
<feature type="transmembrane region" description="Helical" evidence="11">
    <location>
        <begin position="54"/>
        <end position="73"/>
    </location>
</feature>
<keyword evidence="15" id="KW-1185">Reference proteome</keyword>
<dbReference type="GO" id="GO:0015297">
    <property type="term" value="F:antiporter activity"/>
    <property type="evidence" value="ECO:0007669"/>
    <property type="project" value="UniProtKB-KW"/>
</dbReference>
<organism evidence="14 15">
    <name type="scientific">Pseudoalteromonas ulvae</name>
    <dbReference type="NCBI Taxonomy" id="107327"/>
    <lineage>
        <taxon>Bacteria</taxon>
        <taxon>Pseudomonadati</taxon>
        <taxon>Pseudomonadota</taxon>
        <taxon>Gammaproteobacteria</taxon>
        <taxon>Alteromonadales</taxon>
        <taxon>Pseudoalteromonadaceae</taxon>
        <taxon>Pseudoalteromonas</taxon>
    </lineage>
</organism>
<evidence type="ECO:0000256" key="7">
    <source>
        <dbReference type="ARBA" id="ARBA00022958"/>
    </source>
</evidence>
<keyword evidence="9" id="KW-0406">Ion transport</keyword>
<dbReference type="RefSeq" id="WP_086743699.1">
    <property type="nucleotide sequence ID" value="NZ_MWPV01000002.1"/>
</dbReference>
<feature type="transmembrane region" description="Helical" evidence="11">
    <location>
        <begin position="6"/>
        <end position="23"/>
    </location>
</feature>
<evidence type="ECO:0000313" key="14">
    <source>
        <dbReference type="EMBL" id="OUL58395.1"/>
    </source>
</evidence>
<dbReference type="InterPro" id="IPR038770">
    <property type="entry name" value="Na+/solute_symporter_sf"/>
</dbReference>
<evidence type="ECO:0000256" key="1">
    <source>
        <dbReference type="ARBA" id="ARBA00004141"/>
    </source>
</evidence>
<evidence type="ECO:0000256" key="10">
    <source>
        <dbReference type="ARBA" id="ARBA00023136"/>
    </source>
</evidence>
<evidence type="ECO:0000256" key="2">
    <source>
        <dbReference type="ARBA" id="ARBA00005551"/>
    </source>
</evidence>
<dbReference type="Gene3D" id="3.30.70.1450">
    <property type="entry name" value="Regulator of K+ conductance, C-terminal domain"/>
    <property type="match status" value="1"/>
</dbReference>
<dbReference type="PROSITE" id="PS51201">
    <property type="entry name" value="RCK_N"/>
    <property type="match status" value="1"/>
</dbReference>
<dbReference type="InterPro" id="IPR036291">
    <property type="entry name" value="NAD(P)-bd_dom_sf"/>
</dbReference>
<evidence type="ECO:0000313" key="15">
    <source>
        <dbReference type="Proteomes" id="UP000194841"/>
    </source>
</evidence>
<dbReference type="OrthoDB" id="9781411at2"/>
<dbReference type="NCBIfam" id="TIGR00932">
    <property type="entry name" value="2a37"/>
    <property type="match status" value="1"/>
</dbReference>
<dbReference type="InterPro" id="IPR006037">
    <property type="entry name" value="RCK_C"/>
</dbReference>
<sequence length="656" mass="72098">MQGIFSEIFSLLAIAVVLVWLFKRLNLPPILAYLSAGVLAGPHALGWINDYQEIHLVAEFGIVFLLFSLGLEFSIPKLMAMRHIVFGIGTAQVLITSGVIIAVVLFYNADFPTAFSIGTLLALSSTAIVVKQLSESGELHTRRGQLAIGILLFQDIAVVPLLIAIPLLGGGTEQNLLLALALALTKGAFVCALLWAVGKWLLPRLFNEVAQLRTDELFVLTTLLVTLFAAGLTHVFGLSMALGAFLAGIMLGESQYRHQLEADIRPFRDILMGLFFVTVGMQLDMAYVVYNAYWIILAVVGLILGKTILIKQVAHAMGETTRDAWSAGLMLCQMGEFGFVLIALALQHQLIESSYASLLISIGVLSMALTPYLIDHNQSLAKKLSRGSSSSDTYHAAPTFSSSLSNHVVICGFGRVGQTVARFLKTEAIPYIALDIDPIRVREAQAAGENVQFGHVRQKDILNAAQVSKSRLVIITFADYNKAMSIVSVIRQLSDDVKILVRMRDDQHLTELKDAGVTEVVPESLEASLMLVSHVLFMSGVPVMRILRRVQQERKNRYGILHGYFPGENTDLSAQAIGRLEYMHAIAITDDAFAVNKSLGELNIEKRRVEVMGLRRDDNEIEHPTADTVLIAQDILIIRGKPRQVERIERYLLEGG</sequence>
<dbReference type="AlphaFoldDB" id="A0A244CS06"/>
<feature type="transmembrane region" description="Helical" evidence="11">
    <location>
        <begin position="325"/>
        <end position="346"/>
    </location>
</feature>